<evidence type="ECO:0000313" key="3">
    <source>
        <dbReference type="Proteomes" id="UP001152797"/>
    </source>
</evidence>
<accession>A0A9P1BHB5</accession>
<protein>
    <submittedName>
        <fullName evidence="1">Uncharacterized protein</fullName>
    </submittedName>
</protein>
<dbReference type="EMBL" id="CAMXCT030000072">
    <property type="protein sequence ID" value="CAL4760708.1"/>
    <property type="molecule type" value="Genomic_DNA"/>
</dbReference>
<reference evidence="1" key="1">
    <citation type="submission" date="2022-10" db="EMBL/GenBank/DDBJ databases">
        <authorList>
            <person name="Chen Y."/>
            <person name="Dougan E. K."/>
            <person name="Chan C."/>
            <person name="Rhodes N."/>
            <person name="Thang M."/>
        </authorList>
    </citation>
    <scope>NUCLEOTIDE SEQUENCE</scope>
</reference>
<dbReference type="AlphaFoldDB" id="A0A9P1BHB5"/>
<dbReference type="EMBL" id="CAMXCT020000072">
    <property type="protein sequence ID" value="CAL1126771.1"/>
    <property type="molecule type" value="Genomic_DNA"/>
</dbReference>
<keyword evidence="3" id="KW-1185">Reference proteome</keyword>
<gene>
    <name evidence="1" type="ORF">C1SCF055_LOCUS1904</name>
</gene>
<dbReference type="EMBL" id="CAMXCT010000072">
    <property type="protein sequence ID" value="CAI3973396.1"/>
    <property type="molecule type" value="Genomic_DNA"/>
</dbReference>
<evidence type="ECO:0000313" key="2">
    <source>
        <dbReference type="EMBL" id="CAL1126771.1"/>
    </source>
</evidence>
<dbReference type="Proteomes" id="UP001152797">
    <property type="component" value="Unassembled WGS sequence"/>
</dbReference>
<sequence length="129" mass="13798">MTGSHGTDGKDGPGVALATAMEAARVRSAHTAAVQAQQQQRLEEFQKICKKRAMAIAPRKAGALDAMPPQEPGFQLAYCDGKSWVDSSPSLRSFDELASCMSQARKEALRCLTGPSGVGCSWEVEQQQT</sequence>
<reference evidence="2" key="2">
    <citation type="submission" date="2024-04" db="EMBL/GenBank/DDBJ databases">
        <authorList>
            <person name="Chen Y."/>
            <person name="Shah S."/>
            <person name="Dougan E. K."/>
            <person name="Thang M."/>
            <person name="Chan C."/>
        </authorList>
    </citation>
    <scope>NUCLEOTIDE SEQUENCE [LARGE SCALE GENOMIC DNA]</scope>
</reference>
<organism evidence="1">
    <name type="scientific">Cladocopium goreaui</name>
    <dbReference type="NCBI Taxonomy" id="2562237"/>
    <lineage>
        <taxon>Eukaryota</taxon>
        <taxon>Sar</taxon>
        <taxon>Alveolata</taxon>
        <taxon>Dinophyceae</taxon>
        <taxon>Suessiales</taxon>
        <taxon>Symbiodiniaceae</taxon>
        <taxon>Cladocopium</taxon>
    </lineage>
</organism>
<proteinExistence type="predicted"/>
<evidence type="ECO:0000313" key="1">
    <source>
        <dbReference type="EMBL" id="CAI3973396.1"/>
    </source>
</evidence>
<name>A0A9P1BHB5_9DINO</name>
<comment type="caution">
    <text evidence="1">The sequence shown here is derived from an EMBL/GenBank/DDBJ whole genome shotgun (WGS) entry which is preliminary data.</text>
</comment>